<dbReference type="InterPro" id="IPR015947">
    <property type="entry name" value="PUA-like_sf"/>
</dbReference>
<dbReference type="EC" id="5.4.99.25" evidence="5"/>
<organism evidence="9 10">
    <name type="scientific">Sulfurimicrobium lacus</name>
    <dbReference type="NCBI Taxonomy" id="2715678"/>
    <lineage>
        <taxon>Bacteria</taxon>
        <taxon>Pseudomonadati</taxon>
        <taxon>Pseudomonadota</taxon>
        <taxon>Betaproteobacteria</taxon>
        <taxon>Nitrosomonadales</taxon>
        <taxon>Sulfuricellaceae</taxon>
        <taxon>Sulfurimicrobium</taxon>
    </lineage>
</organism>
<dbReference type="InterPro" id="IPR014780">
    <property type="entry name" value="tRNA_psdUridine_synth_TruB"/>
</dbReference>
<dbReference type="Pfam" id="PF09157">
    <property type="entry name" value="TruB-C_2"/>
    <property type="match status" value="1"/>
</dbReference>
<evidence type="ECO:0000313" key="10">
    <source>
        <dbReference type="Proteomes" id="UP000502260"/>
    </source>
</evidence>
<evidence type="ECO:0000256" key="5">
    <source>
        <dbReference type="HAMAP-Rule" id="MF_01080"/>
    </source>
</evidence>
<evidence type="ECO:0000256" key="4">
    <source>
        <dbReference type="ARBA" id="ARBA00023235"/>
    </source>
</evidence>
<accession>A0A6F8VEN1</accession>
<keyword evidence="4 5" id="KW-0413">Isomerase</keyword>
<dbReference type="Gene3D" id="2.30.130.10">
    <property type="entry name" value="PUA domain"/>
    <property type="match status" value="1"/>
</dbReference>
<dbReference type="GO" id="GO:0003723">
    <property type="term" value="F:RNA binding"/>
    <property type="evidence" value="ECO:0007669"/>
    <property type="project" value="InterPro"/>
</dbReference>
<sequence length="309" mass="33729">MLQFKRIKRPISGVLLLDKAHGISSNTALQQVKRLFQAEKAGHTGNLDPLATGLLPLCFGEATKFSQYLLDADKVYQAVIKLGATTTTGDVEGEIISQCPVSVSQMQVEQVLRNFTGPMQQIPPMYSALKHQGKALYTYARAGIDIERKARDITIYRLDLDEFCGDELSVTVSCSKGTYIRVLAEDIGAELGCGAHLKALRRISTGGFDLAHALTLSQLEQMQPEQRDACLLPADCLVEGLPKVFLDRESAFYVQQGQEVWQPKQSSTGLVSLYGPDQVFLGLGEITDAGKVAPKRLIVTAKNQATLLS</sequence>
<dbReference type="EMBL" id="AP022853">
    <property type="protein sequence ID" value="BCB27631.1"/>
    <property type="molecule type" value="Genomic_DNA"/>
</dbReference>
<dbReference type="InterPro" id="IPR020103">
    <property type="entry name" value="PsdUridine_synth_cat_dom_sf"/>
</dbReference>
<evidence type="ECO:0000256" key="1">
    <source>
        <dbReference type="ARBA" id="ARBA00000385"/>
    </source>
</evidence>
<dbReference type="FunFam" id="3.30.2350.10:FF:000011">
    <property type="entry name" value="tRNA pseudouridine synthase B"/>
    <property type="match status" value="1"/>
</dbReference>
<dbReference type="Pfam" id="PF01509">
    <property type="entry name" value="TruB_N"/>
    <property type="match status" value="1"/>
</dbReference>
<dbReference type="GO" id="GO:0031119">
    <property type="term" value="P:tRNA pseudouridine synthesis"/>
    <property type="evidence" value="ECO:0007669"/>
    <property type="project" value="UniProtKB-UniRule"/>
</dbReference>
<reference evidence="10" key="1">
    <citation type="submission" date="2020-03" db="EMBL/GenBank/DDBJ databases">
        <title>Complete genome sequence of sulfur-oxidizing bacterium skT11.</title>
        <authorList>
            <person name="Kanda M."/>
            <person name="Kojima H."/>
            <person name="Fukui M."/>
        </authorList>
    </citation>
    <scope>NUCLEOTIDE SEQUENCE [LARGE SCALE GENOMIC DNA]</scope>
    <source>
        <strain evidence="10">skT11</strain>
    </source>
</reference>
<comment type="similarity">
    <text evidence="2 5">Belongs to the pseudouridine synthase TruB family. Type 1 subfamily.</text>
</comment>
<name>A0A6F8VEN1_9PROT</name>
<dbReference type="InterPro" id="IPR015240">
    <property type="entry name" value="tRNA_sdUridine_synth_fam1_C"/>
</dbReference>
<dbReference type="GO" id="GO:0160148">
    <property type="term" value="F:tRNA pseudouridine(55) synthase activity"/>
    <property type="evidence" value="ECO:0007669"/>
    <property type="project" value="UniProtKB-EC"/>
</dbReference>
<dbReference type="InterPro" id="IPR036974">
    <property type="entry name" value="PUA_sf"/>
</dbReference>
<dbReference type="InterPro" id="IPR002501">
    <property type="entry name" value="PsdUridine_synth_N"/>
</dbReference>
<dbReference type="HAMAP" id="MF_01080">
    <property type="entry name" value="TruB_bact"/>
    <property type="match status" value="1"/>
</dbReference>
<dbReference type="Gene3D" id="3.30.2350.10">
    <property type="entry name" value="Pseudouridine synthase"/>
    <property type="match status" value="1"/>
</dbReference>
<dbReference type="PANTHER" id="PTHR13767:SF2">
    <property type="entry name" value="PSEUDOURIDYLATE SYNTHASE TRUB1"/>
    <property type="match status" value="1"/>
</dbReference>
<feature type="domain" description="tRNA pseudouridylate synthase B C-terminal" evidence="8">
    <location>
        <begin position="181"/>
        <end position="238"/>
    </location>
</feature>
<dbReference type="SUPFAM" id="SSF88697">
    <property type="entry name" value="PUA domain-like"/>
    <property type="match status" value="1"/>
</dbReference>
<dbReference type="KEGG" id="slac:SKTS_25170"/>
<evidence type="ECO:0000259" key="6">
    <source>
        <dbReference type="Pfam" id="PF01509"/>
    </source>
</evidence>
<comment type="function">
    <text evidence="5">Responsible for synthesis of pseudouridine from uracil-55 in the psi GC loop of transfer RNAs.</text>
</comment>
<proteinExistence type="inferred from homology"/>
<keyword evidence="3 5" id="KW-0819">tRNA processing</keyword>
<feature type="active site" description="Nucleophile" evidence="5">
    <location>
        <position position="48"/>
    </location>
</feature>
<dbReference type="CDD" id="cd02573">
    <property type="entry name" value="PseudoU_synth_EcTruB"/>
    <property type="match status" value="1"/>
</dbReference>
<evidence type="ECO:0000259" key="7">
    <source>
        <dbReference type="Pfam" id="PF09157"/>
    </source>
</evidence>
<dbReference type="PANTHER" id="PTHR13767">
    <property type="entry name" value="TRNA-PSEUDOURIDINE SYNTHASE"/>
    <property type="match status" value="1"/>
</dbReference>
<protein>
    <recommendedName>
        <fullName evidence="5">tRNA pseudouridine synthase B</fullName>
        <ecNumber evidence="5">5.4.99.25</ecNumber>
    </recommendedName>
    <alternativeName>
        <fullName evidence="5">tRNA pseudouridine(55) synthase</fullName>
        <shortName evidence="5">Psi55 synthase</shortName>
    </alternativeName>
    <alternativeName>
        <fullName evidence="5">tRNA pseudouridylate synthase</fullName>
    </alternativeName>
    <alternativeName>
        <fullName evidence="5">tRNA-uridine isomerase</fullName>
    </alternativeName>
</protein>
<dbReference type="GO" id="GO:1990481">
    <property type="term" value="P:mRNA pseudouridine synthesis"/>
    <property type="evidence" value="ECO:0007669"/>
    <property type="project" value="TreeGrafter"/>
</dbReference>
<gene>
    <name evidence="5 9" type="primary">truB</name>
    <name evidence="9" type="ORF">SKTS_25170</name>
</gene>
<keyword evidence="10" id="KW-1185">Reference proteome</keyword>
<dbReference type="Proteomes" id="UP000502260">
    <property type="component" value="Chromosome"/>
</dbReference>
<feature type="domain" description="Pseudouridine synthase II N-terminal" evidence="6">
    <location>
        <begin position="33"/>
        <end position="180"/>
    </location>
</feature>
<dbReference type="NCBIfam" id="TIGR00431">
    <property type="entry name" value="TruB"/>
    <property type="match status" value="1"/>
</dbReference>
<dbReference type="SUPFAM" id="SSF55120">
    <property type="entry name" value="Pseudouridine synthase"/>
    <property type="match status" value="1"/>
</dbReference>
<evidence type="ECO:0000313" key="9">
    <source>
        <dbReference type="EMBL" id="BCB27631.1"/>
    </source>
</evidence>
<feature type="domain" description="tRNA pseudouridine synthase II TruB subfamily 1 C-terminal" evidence="7">
    <location>
        <begin position="242"/>
        <end position="298"/>
    </location>
</feature>
<comment type="catalytic activity">
    <reaction evidence="1 5">
        <text>uridine(55) in tRNA = pseudouridine(55) in tRNA</text>
        <dbReference type="Rhea" id="RHEA:42532"/>
        <dbReference type="Rhea" id="RHEA-COMP:10101"/>
        <dbReference type="Rhea" id="RHEA-COMP:10102"/>
        <dbReference type="ChEBI" id="CHEBI:65314"/>
        <dbReference type="ChEBI" id="CHEBI:65315"/>
        <dbReference type="EC" id="5.4.99.25"/>
    </reaction>
</comment>
<evidence type="ECO:0000256" key="3">
    <source>
        <dbReference type="ARBA" id="ARBA00022694"/>
    </source>
</evidence>
<dbReference type="Pfam" id="PF16198">
    <property type="entry name" value="TruB_C_2"/>
    <property type="match status" value="1"/>
</dbReference>
<evidence type="ECO:0000256" key="2">
    <source>
        <dbReference type="ARBA" id="ARBA00005642"/>
    </source>
</evidence>
<dbReference type="InterPro" id="IPR032819">
    <property type="entry name" value="TruB_C"/>
</dbReference>
<dbReference type="AlphaFoldDB" id="A0A6F8VEN1"/>
<dbReference type="CDD" id="cd21152">
    <property type="entry name" value="PUA_TruB_bacterial"/>
    <property type="match status" value="1"/>
</dbReference>
<evidence type="ECO:0000259" key="8">
    <source>
        <dbReference type="Pfam" id="PF16198"/>
    </source>
</evidence>